<dbReference type="GO" id="GO:0004586">
    <property type="term" value="F:ornithine decarboxylase activity"/>
    <property type="evidence" value="ECO:0007669"/>
    <property type="project" value="UniProtKB-EC"/>
</dbReference>
<dbReference type="CDD" id="cd00622">
    <property type="entry name" value="PLPDE_III_ODC"/>
    <property type="match status" value="1"/>
</dbReference>
<reference evidence="12 13" key="1">
    <citation type="journal article" date="2018" name="Mol. Biol. Evol.">
        <title>Analysis of the draft genome of the red seaweed Gracilariopsis chorda provides insights into genome size evolution in Rhodophyta.</title>
        <authorList>
            <person name="Lee J."/>
            <person name="Yang E.C."/>
            <person name="Graf L."/>
            <person name="Yang J.H."/>
            <person name="Qiu H."/>
            <person name="Zel Zion U."/>
            <person name="Chan C.X."/>
            <person name="Stephens T.G."/>
            <person name="Weber A.P.M."/>
            <person name="Boo G.H."/>
            <person name="Boo S.M."/>
            <person name="Kim K.M."/>
            <person name="Shin Y."/>
            <person name="Jung M."/>
            <person name="Lee S.J."/>
            <person name="Yim H.S."/>
            <person name="Lee J.H."/>
            <person name="Bhattacharya D."/>
            <person name="Yoon H.S."/>
        </authorList>
    </citation>
    <scope>NUCLEOTIDE SEQUENCE [LARGE SCALE GENOMIC DNA]</scope>
    <source>
        <strain evidence="12 13">SKKU-2015</strain>
        <tissue evidence="12">Whole body</tissue>
    </source>
</reference>
<dbReference type="SUPFAM" id="SSF50621">
    <property type="entry name" value="Alanine racemase C-terminal domain-like"/>
    <property type="match status" value="1"/>
</dbReference>
<proteinExistence type="inferred from homology"/>
<dbReference type="FunFam" id="3.20.20.10:FF:000005">
    <property type="entry name" value="Ornithine decarboxylase"/>
    <property type="match status" value="1"/>
</dbReference>
<dbReference type="EC" id="4.1.1.17" evidence="6"/>
<keyword evidence="3" id="KW-0663">Pyridoxal phosphate</keyword>
<comment type="subunit">
    <text evidence="7">Homodimer. Only the dimer is catalytically active, as the active sites are constructed of residues from both monomers.</text>
</comment>
<evidence type="ECO:0000256" key="2">
    <source>
        <dbReference type="ARBA" id="ARBA00008872"/>
    </source>
</evidence>
<feature type="domain" description="Orn/DAP/Arg decarboxylase 2 N-terminal" evidence="11">
    <location>
        <begin position="74"/>
        <end position="314"/>
    </location>
</feature>
<dbReference type="EMBL" id="NBIV01000025">
    <property type="protein sequence ID" value="PXF47348.1"/>
    <property type="molecule type" value="Genomic_DNA"/>
</dbReference>
<dbReference type="PANTHER" id="PTHR11482">
    <property type="entry name" value="ARGININE/DIAMINOPIMELATE/ORNITHINE DECARBOXYLASE"/>
    <property type="match status" value="1"/>
</dbReference>
<dbReference type="SUPFAM" id="SSF51419">
    <property type="entry name" value="PLP-binding barrel"/>
    <property type="match status" value="1"/>
</dbReference>
<sequence>MIAPLIAAPVTIVGEEASNSSVTRPGKAHTTMNPRSSCFSEKSCNSLSSCSDPVEILKKAAQEADGALYAADFGKVAKQLHQFQTCLPDVTPYYAVKCNPDPHLINFLAQLGLSFDCASRREIDIVRRALGTAHGRNVLDERIVFANPFKAPEDLGYARALGVSLMTFDCIDELKKIQISFPEARLLLRIATDDSQALCPLSAKFGAHMEDVSSILRTVQEYSLNLVGVSFHVGSGCNDVKSYVQALSDARFVFDMATQLGMSLSVLDIGGGFPGFDGDTDVTFQEIADVVRPVLQAQFSQVRLIAEPGRFFAACAYQLAVKVILALDGEKKIYFLADGITGSFRDAHVLKIKFPAKVLLHQNAMTCTRMRLCDLRGPSRDAVDFIARDVVLPELQTGDWLLFENMGAYTMSLATRSSSGNRYQVLYCFGANG</sequence>
<evidence type="ECO:0000256" key="6">
    <source>
        <dbReference type="ARBA" id="ARBA00034138"/>
    </source>
</evidence>
<dbReference type="OrthoDB" id="5034579at2759"/>
<evidence type="ECO:0000256" key="4">
    <source>
        <dbReference type="ARBA" id="ARBA00023239"/>
    </source>
</evidence>
<dbReference type="InterPro" id="IPR022643">
    <property type="entry name" value="De-COase2_C"/>
</dbReference>
<dbReference type="InterPro" id="IPR022657">
    <property type="entry name" value="De-COase2_CS"/>
</dbReference>
<keyword evidence="13" id="KW-1185">Reference proteome</keyword>
<dbReference type="Gene3D" id="2.40.37.10">
    <property type="entry name" value="Lyase, Ornithine Decarboxylase, Chain A, domain 1"/>
    <property type="match status" value="1"/>
</dbReference>
<dbReference type="PRINTS" id="PR01179">
    <property type="entry name" value="ODADCRBXLASE"/>
</dbReference>
<evidence type="ECO:0000256" key="9">
    <source>
        <dbReference type="RuleBase" id="RU003737"/>
    </source>
</evidence>
<evidence type="ECO:0000313" key="13">
    <source>
        <dbReference type="Proteomes" id="UP000247409"/>
    </source>
</evidence>
<dbReference type="InterPro" id="IPR000183">
    <property type="entry name" value="Orn/DAP/Arg_de-COase"/>
</dbReference>
<keyword evidence="4" id="KW-0456">Lyase</keyword>
<dbReference type="PROSITE" id="PS00879">
    <property type="entry name" value="ODR_DC_2_2"/>
    <property type="match status" value="1"/>
</dbReference>
<comment type="caution">
    <text evidence="12">The sequence shown here is derived from an EMBL/GenBank/DDBJ whole genome shotgun (WGS) entry which is preliminary data.</text>
</comment>
<dbReference type="InterPro" id="IPR029066">
    <property type="entry name" value="PLP-binding_barrel"/>
</dbReference>
<evidence type="ECO:0000259" key="11">
    <source>
        <dbReference type="Pfam" id="PF02784"/>
    </source>
</evidence>
<evidence type="ECO:0000256" key="3">
    <source>
        <dbReference type="ARBA" id="ARBA00022898"/>
    </source>
</evidence>
<dbReference type="Pfam" id="PF00278">
    <property type="entry name" value="Orn_DAP_Arg_deC"/>
    <property type="match status" value="1"/>
</dbReference>
<name>A0A2V3IYX3_9FLOR</name>
<dbReference type="GO" id="GO:0033387">
    <property type="term" value="P:putrescine biosynthetic process from arginine, via ornithine"/>
    <property type="evidence" value="ECO:0007669"/>
    <property type="project" value="TreeGrafter"/>
</dbReference>
<dbReference type="InterPro" id="IPR022644">
    <property type="entry name" value="De-COase2_N"/>
</dbReference>
<feature type="domain" description="Orn/DAP/Arg decarboxylase 2 C-terminal" evidence="10">
    <location>
        <begin position="316"/>
        <end position="407"/>
    </location>
</feature>
<dbReference type="SMR" id="A0A2V3IYX3"/>
<dbReference type="PANTHER" id="PTHR11482:SF6">
    <property type="entry name" value="ORNITHINE DECARBOXYLASE 1-RELATED"/>
    <property type="match status" value="1"/>
</dbReference>
<evidence type="ECO:0000256" key="8">
    <source>
        <dbReference type="ARBA" id="ARBA00049127"/>
    </source>
</evidence>
<accession>A0A2V3IYX3</accession>
<dbReference type="InterPro" id="IPR002433">
    <property type="entry name" value="Orn_de-COase"/>
</dbReference>
<dbReference type="InterPro" id="IPR022653">
    <property type="entry name" value="De-COase2_pyr-phos_BS"/>
</dbReference>
<dbReference type="STRING" id="448386.A0A2V3IYX3"/>
<evidence type="ECO:0000256" key="7">
    <source>
        <dbReference type="ARBA" id="ARBA00046672"/>
    </source>
</evidence>
<evidence type="ECO:0000313" key="12">
    <source>
        <dbReference type="EMBL" id="PXF47348.1"/>
    </source>
</evidence>
<dbReference type="Proteomes" id="UP000247409">
    <property type="component" value="Unassembled WGS sequence"/>
</dbReference>
<comment type="pathway">
    <text evidence="5">Amine and polyamine biosynthesis; putrescine biosynthesis via L-ornithine pathway; putrescine from L-ornithine: step 1/1.</text>
</comment>
<comment type="cofactor">
    <cofactor evidence="1">
        <name>pyridoxal 5'-phosphate</name>
        <dbReference type="ChEBI" id="CHEBI:597326"/>
    </cofactor>
</comment>
<dbReference type="InterPro" id="IPR009006">
    <property type="entry name" value="Ala_racemase/Decarboxylase_C"/>
</dbReference>
<dbReference type="Gene3D" id="3.20.20.10">
    <property type="entry name" value="Alanine racemase"/>
    <property type="match status" value="1"/>
</dbReference>
<dbReference type="PRINTS" id="PR01182">
    <property type="entry name" value="ORNDCRBXLASE"/>
</dbReference>
<organism evidence="12 13">
    <name type="scientific">Gracilariopsis chorda</name>
    <dbReference type="NCBI Taxonomy" id="448386"/>
    <lineage>
        <taxon>Eukaryota</taxon>
        <taxon>Rhodophyta</taxon>
        <taxon>Florideophyceae</taxon>
        <taxon>Rhodymeniophycidae</taxon>
        <taxon>Gracilariales</taxon>
        <taxon>Gracilariaceae</taxon>
        <taxon>Gracilariopsis</taxon>
    </lineage>
</organism>
<comment type="catalytic activity">
    <reaction evidence="8">
        <text>L-ornithine + H(+) = putrescine + CO2</text>
        <dbReference type="Rhea" id="RHEA:22964"/>
        <dbReference type="ChEBI" id="CHEBI:15378"/>
        <dbReference type="ChEBI" id="CHEBI:16526"/>
        <dbReference type="ChEBI" id="CHEBI:46911"/>
        <dbReference type="ChEBI" id="CHEBI:326268"/>
        <dbReference type="EC" id="4.1.1.17"/>
    </reaction>
</comment>
<evidence type="ECO:0000256" key="1">
    <source>
        <dbReference type="ARBA" id="ARBA00001933"/>
    </source>
</evidence>
<comment type="similarity">
    <text evidence="2 9">Belongs to the Orn/Lys/Arg decarboxylase class-II family.</text>
</comment>
<protein>
    <recommendedName>
        <fullName evidence="6">ornithine decarboxylase</fullName>
        <ecNumber evidence="6">4.1.1.17</ecNumber>
    </recommendedName>
</protein>
<evidence type="ECO:0000256" key="5">
    <source>
        <dbReference type="ARBA" id="ARBA00034115"/>
    </source>
</evidence>
<dbReference type="AlphaFoldDB" id="A0A2V3IYX3"/>
<dbReference type="Pfam" id="PF02784">
    <property type="entry name" value="Orn_Arg_deC_N"/>
    <property type="match status" value="1"/>
</dbReference>
<evidence type="ECO:0000259" key="10">
    <source>
        <dbReference type="Pfam" id="PF00278"/>
    </source>
</evidence>
<dbReference type="GO" id="GO:0005737">
    <property type="term" value="C:cytoplasm"/>
    <property type="evidence" value="ECO:0007669"/>
    <property type="project" value="TreeGrafter"/>
</dbReference>
<gene>
    <name evidence="12" type="ORF">BWQ96_02828</name>
</gene>
<dbReference type="PROSITE" id="PS00878">
    <property type="entry name" value="ODR_DC_2_1"/>
    <property type="match status" value="1"/>
</dbReference>